<organism evidence="2 3">
    <name type="scientific">Thermobacillus xylanilyticus</name>
    <dbReference type="NCBI Taxonomy" id="76633"/>
    <lineage>
        <taxon>Bacteria</taxon>
        <taxon>Bacillati</taxon>
        <taxon>Bacillota</taxon>
        <taxon>Bacilli</taxon>
        <taxon>Bacillales</taxon>
        <taxon>Paenibacillaceae</taxon>
        <taxon>Thermobacillus</taxon>
    </lineage>
</organism>
<proteinExistence type="predicted"/>
<keyword evidence="1" id="KW-1133">Transmembrane helix</keyword>
<dbReference type="Pfam" id="PF03419">
    <property type="entry name" value="Peptidase_U4"/>
    <property type="match status" value="1"/>
</dbReference>
<evidence type="ECO:0000313" key="3">
    <source>
        <dbReference type="Proteomes" id="UP000681526"/>
    </source>
</evidence>
<dbReference type="GO" id="GO:0016787">
    <property type="term" value="F:hydrolase activity"/>
    <property type="evidence" value="ECO:0007669"/>
    <property type="project" value="UniProtKB-KW"/>
</dbReference>
<sequence>MKLLVVYVDLVFLSNLIIDGAVLLTTAWVRGLKPKWWRIAAAAAVGAAYTALLFLPGAGWLLSVLVKIALSLLMLLIAFGFGGLQRFIRIAVAFYGINFAAAGGVIGLHYLLQSRGGMWDRLWLTDGGGVGIEVQYGLASVFAAAGAALLIWRAVWSSRKHTERTLGSLAEVTVEIGGRTARCTGLIDTGNRLYDPLTRTPVMVAEAALWSGELPEAWIEALRSGDVEGLLARLDLGGHVWGERLRFVPYRGIGGRTQLMLAVKPDRVCIERDGRRSETSRVLVGLEGGTLASDGAYRAIIHPSLLEGDGSG</sequence>
<feature type="transmembrane region" description="Helical" evidence="1">
    <location>
        <begin position="60"/>
        <end position="81"/>
    </location>
</feature>
<evidence type="ECO:0000313" key="2">
    <source>
        <dbReference type="EMBL" id="CAG5083748.1"/>
    </source>
</evidence>
<feature type="transmembrane region" description="Helical" evidence="1">
    <location>
        <begin position="93"/>
        <end position="112"/>
    </location>
</feature>
<dbReference type="Proteomes" id="UP000681526">
    <property type="component" value="Unassembled WGS sequence"/>
</dbReference>
<reference evidence="2 3" key="1">
    <citation type="submission" date="2021-04" db="EMBL/GenBank/DDBJ databases">
        <authorList>
            <person name="Rakotoarivonina H."/>
        </authorList>
    </citation>
    <scope>NUCLEOTIDE SEQUENCE [LARGE SCALE GENOMIC DNA]</scope>
    <source>
        <strain evidence="2 3">XE</strain>
    </source>
</reference>
<dbReference type="EC" id="3.4.23.-" evidence="2"/>
<feature type="transmembrane region" description="Helical" evidence="1">
    <location>
        <begin position="36"/>
        <end position="54"/>
    </location>
</feature>
<dbReference type="RefSeq" id="WP_213484035.1">
    <property type="nucleotide sequence ID" value="NZ_CAJRAY010000032.1"/>
</dbReference>
<comment type="caution">
    <text evidence="2">The sequence shown here is derived from an EMBL/GenBank/DDBJ whole genome shotgun (WGS) entry which is preliminary data.</text>
</comment>
<dbReference type="PIRSF" id="PIRSF018571">
    <property type="entry name" value="SpoIIGA"/>
    <property type="match status" value="1"/>
</dbReference>
<evidence type="ECO:0000256" key="1">
    <source>
        <dbReference type="SAM" id="Phobius"/>
    </source>
</evidence>
<protein>
    <submittedName>
        <fullName evidence="2">Sigma-E processing peptidase SpoIIGA</fullName>
        <ecNumber evidence="2">3.4.23.-</ecNumber>
    </submittedName>
</protein>
<keyword evidence="1" id="KW-0472">Membrane</keyword>
<keyword evidence="3" id="KW-1185">Reference proteome</keyword>
<dbReference type="InterPro" id="IPR005081">
    <property type="entry name" value="SpoIIGA"/>
</dbReference>
<keyword evidence="1" id="KW-0812">Transmembrane</keyword>
<keyword evidence="2" id="KW-0378">Hydrolase</keyword>
<dbReference type="EMBL" id="CAJRAY010000032">
    <property type="protein sequence ID" value="CAG5083748.1"/>
    <property type="molecule type" value="Genomic_DNA"/>
</dbReference>
<feature type="transmembrane region" description="Helical" evidence="1">
    <location>
        <begin position="6"/>
        <end position="29"/>
    </location>
</feature>
<gene>
    <name evidence="2" type="primary">txxe 1554-spoIIGA</name>
    <name evidence="2" type="ORF">TXXE_07215</name>
</gene>
<name>A0ABN7RQM1_THEXY</name>
<dbReference type="NCBIfam" id="TIGR02854">
    <property type="entry name" value="spore_II_GA"/>
    <property type="match status" value="1"/>
</dbReference>
<feature type="transmembrane region" description="Helical" evidence="1">
    <location>
        <begin position="132"/>
        <end position="152"/>
    </location>
</feature>
<accession>A0ABN7RQM1</accession>